<dbReference type="RefSeq" id="WP_035552472.1">
    <property type="nucleotide sequence ID" value="NZ_AWFH01000023.1"/>
</dbReference>
<accession>A0A059E0V8</accession>
<dbReference type="PANTHER" id="PTHR46796">
    <property type="entry name" value="HTH-TYPE TRANSCRIPTIONAL ACTIVATOR RHAS-RELATED"/>
    <property type="match status" value="1"/>
</dbReference>
<proteinExistence type="predicted"/>
<dbReference type="STRING" id="1280948.HY36_06015"/>
<dbReference type="GO" id="GO:0043565">
    <property type="term" value="F:sequence-specific DNA binding"/>
    <property type="evidence" value="ECO:0007669"/>
    <property type="project" value="InterPro"/>
</dbReference>
<keyword evidence="1" id="KW-0805">Transcription regulation</keyword>
<comment type="caution">
    <text evidence="5">The sequence shown here is derived from an EMBL/GenBank/DDBJ whole genome shotgun (WGS) entry which is preliminary data.</text>
</comment>
<keyword evidence="3" id="KW-0804">Transcription</keyword>
<keyword evidence="6" id="KW-1185">Reference proteome</keyword>
<gene>
    <name evidence="5" type="ORF">HY36_06015</name>
</gene>
<protein>
    <recommendedName>
        <fullName evidence="4">HTH araC/xylS-type domain-containing protein</fullName>
    </recommendedName>
</protein>
<dbReference type="eggNOG" id="COG2207">
    <property type="taxonomic scope" value="Bacteria"/>
</dbReference>
<evidence type="ECO:0000259" key="4">
    <source>
        <dbReference type="PROSITE" id="PS01124"/>
    </source>
</evidence>
<dbReference type="InterPro" id="IPR018060">
    <property type="entry name" value="HTH_AraC"/>
</dbReference>
<keyword evidence="2" id="KW-0238">DNA-binding</keyword>
<dbReference type="OrthoDB" id="7465232at2"/>
<dbReference type="PROSITE" id="PS01124">
    <property type="entry name" value="HTH_ARAC_FAMILY_2"/>
    <property type="match status" value="1"/>
</dbReference>
<reference evidence="5 6" key="1">
    <citation type="journal article" date="2014" name="Antonie Van Leeuwenhoek">
        <title>Hyphomonas beringensis sp. nov. and Hyphomonas chukchiensis sp. nov., isolated from surface seawater of the Bering Sea and Chukchi Sea.</title>
        <authorList>
            <person name="Li C."/>
            <person name="Lai Q."/>
            <person name="Li G."/>
            <person name="Dong C."/>
            <person name="Wang J."/>
            <person name="Liao Y."/>
            <person name="Shao Z."/>
        </authorList>
    </citation>
    <scope>NUCLEOTIDE SEQUENCE [LARGE SCALE GENOMIC DNA]</scope>
    <source>
        <strain evidence="5 6">22II1-22F38</strain>
    </source>
</reference>
<sequence>MSAAPWSGALAIGLGWAALDARLGKNTAHAHLAHQVILGLDGAVVVTTNSDIIAPKGKAIQIPAGQTHSIGPEGRLTRSIYIDPRFSGIRNDQQCNQPACLSDDLSATLEHITDTNQARDWAKRFAGRLPGSAIDSRLQKALGNVRALANPAALARELTLSPTRLREIVKADFGVPPSKLLQWLQLLGAAKAMEASSSLADAAAAGGFADQAHFTRRLQQWFGVTPKIGLSGLEVSVDDLS</sequence>
<dbReference type="InterPro" id="IPR050204">
    <property type="entry name" value="AraC_XylS_family_regulators"/>
</dbReference>
<dbReference type="Pfam" id="PF12833">
    <property type="entry name" value="HTH_18"/>
    <property type="match status" value="1"/>
</dbReference>
<dbReference type="GO" id="GO:0003700">
    <property type="term" value="F:DNA-binding transcription factor activity"/>
    <property type="evidence" value="ECO:0007669"/>
    <property type="project" value="InterPro"/>
</dbReference>
<feature type="domain" description="HTH araC/xylS-type" evidence="4">
    <location>
        <begin position="132"/>
        <end position="232"/>
    </location>
</feature>
<name>A0A059E0V8_9PROT</name>
<evidence type="ECO:0000313" key="6">
    <source>
        <dbReference type="Proteomes" id="UP000024547"/>
    </source>
</evidence>
<dbReference type="SMART" id="SM00342">
    <property type="entry name" value="HTH_ARAC"/>
    <property type="match status" value="1"/>
</dbReference>
<organism evidence="5 6">
    <name type="scientific">Hyphomonas atlantica</name>
    <dbReference type="NCBI Taxonomy" id="1280948"/>
    <lineage>
        <taxon>Bacteria</taxon>
        <taxon>Pseudomonadati</taxon>
        <taxon>Pseudomonadota</taxon>
        <taxon>Alphaproteobacteria</taxon>
        <taxon>Hyphomonadales</taxon>
        <taxon>Hyphomonadaceae</taxon>
        <taxon>Hyphomonas</taxon>
    </lineage>
</organism>
<evidence type="ECO:0000313" key="5">
    <source>
        <dbReference type="EMBL" id="KCZ60533.1"/>
    </source>
</evidence>
<dbReference type="PATRIC" id="fig|1280948.3.peg.2254"/>
<dbReference type="EMBL" id="AWFH01000023">
    <property type="protein sequence ID" value="KCZ60533.1"/>
    <property type="molecule type" value="Genomic_DNA"/>
</dbReference>
<evidence type="ECO:0000256" key="2">
    <source>
        <dbReference type="ARBA" id="ARBA00023125"/>
    </source>
</evidence>
<evidence type="ECO:0000256" key="3">
    <source>
        <dbReference type="ARBA" id="ARBA00023163"/>
    </source>
</evidence>
<dbReference type="Proteomes" id="UP000024547">
    <property type="component" value="Unassembled WGS sequence"/>
</dbReference>
<evidence type="ECO:0000256" key="1">
    <source>
        <dbReference type="ARBA" id="ARBA00023015"/>
    </source>
</evidence>
<dbReference type="Gene3D" id="1.10.10.60">
    <property type="entry name" value="Homeodomain-like"/>
    <property type="match status" value="1"/>
</dbReference>
<dbReference type="AlphaFoldDB" id="A0A059E0V8"/>